<feature type="compositionally biased region" description="Basic and acidic residues" evidence="1">
    <location>
        <begin position="10"/>
        <end position="32"/>
    </location>
</feature>
<name>A0AA38Y079_9EURO</name>
<sequence>MAFPSGPPATRDDGGENREVNDRPEPVIKVEEFPTDTSRAGPDMRIHSNNNGCEARAGLAQQTLHLLPANHLSGHRPQSQMLSHQDRQRKAEKRNQENLPPSQSQQGHPVQNRSLEPRHDSNPSTYHLYGIQAASGRLERNNDQLQLSDRSGMMDVMTNAAQSMNTGLRPGFLSSHPSHDHAAAQPVQTIDTTRQPDRFRSEEVKRSIFSFAENMKVKYRKRHPMAFDDAQIYANIVVVLAWMQQYPGIEFLNQYAFSKAAEVAWKSRLPFGLSMKFSTIATRRDPAFLDEQQSRLDGIDAQIEDQIKSTKPESTASQSNIVAKYHSSLRVYYSGIQAKQGYPLIPYRALQSAAESTTQCRGMGRPEGFFEALEYNAANLGGHQSDYQTGCPGHVDTILSNNQSFVRSIGGPTTQTPELHIVHHDENRAVETDTRGISCQHIQRDLLEIYRASHTQNHAVELPKRLDRPSVGSEQFVGASPAETDVTEFPGLFSEEFQPGPKIVNVLGIFAKVQVLPANFRRVLSSNIVKKVLFLALHGMPSAAIAHEVQGEFPKPALLRVSQRIEKIGTAIDHYLLRIVAEVEREGEADDFICKLLSHATSNDWLPRSLHNAIEYIYSETIEGTLTGLEERIEAAKARTALRKWRCNNNGADPNPSAIRKRSSGHGSSPNAKRRKSAVLAYRGLQRERQDYQHLVELGYREGDDDHEKAVMLEWLESIKQKKRLPSLLEVADLIRGE</sequence>
<feature type="region of interest" description="Disordered" evidence="1">
    <location>
        <begin position="646"/>
        <end position="676"/>
    </location>
</feature>
<feature type="compositionally biased region" description="Polar residues" evidence="1">
    <location>
        <begin position="97"/>
        <end position="114"/>
    </location>
</feature>
<proteinExistence type="predicted"/>
<organism evidence="2 3">
    <name type="scientific">Knufia peltigerae</name>
    <dbReference type="NCBI Taxonomy" id="1002370"/>
    <lineage>
        <taxon>Eukaryota</taxon>
        <taxon>Fungi</taxon>
        <taxon>Dikarya</taxon>
        <taxon>Ascomycota</taxon>
        <taxon>Pezizomycotina</taxon>
        <taxon>Eurotiomycetes</taxon>
        <taxon>Chaetothyriomycetidae</taxon>
        <taxon>Chaetothyriales</taxon>
        <taxon>Trichomeriaceae</taxon>
        <taxon>Knufia</taxon>
    </lineage>
</organism>
<comment type="caution">
    <text evidence="2">The sequence shown here is derived from an EMBL/GenBank/DDBJ whole genome shotgun (WGS) entry which is preliminary data.</text>
</comment>
<evidence type="ECO:0000313" key="3">
    <source>
        <dbReference type="Proteomes" id="UP001172681"/>
    </source>
</evidence>
<dbReference type="EMBL" id="JAPDRN010000059">
    <property type="protein sequence ID" value="KAJ9631239.1"/>
    <property type="molecule type" value="Genomic_DNA"/>
</dbReference>
<dbReference type="AlphaFoldDB" id="A0AA38Y079"/>
<feature type="compositionally biased region" description="Basic and acidic residues" evidence="1">
    <location>
        <begin position="84"/>
        <end position="96"/>
    </location>
</feature>
<feature type="region of interest" description="Disordered" evidence="1">
    <location>
        <begin position="1"/>
        <end position="51"/>
    </location>
</feature>
<evidence type="ECO:0000256" key="1">
    <source>
        <dbReference type="SAM" id="MobiDB-lite"/>
    </source>
</evidence>
<protein>
    <submittedName>
        <fullName evidence="2">Uncharacterized protein</fullName>
    </submittedName>
</protein>
<feature type="region of interest" description="Disordered" evidence="1">
    <location>
        <begin position="71"/>
        <end position="126"/>
    </location>
</feature>
<reference evidence="2" key="1">
    <citation type="submission" date="2022-10" db="EMBL/GenBank/DDBJ databases">
        <title>Culturing micro-colonial fungi from biological soil crusts in the Mojave desert and describing Neophaeococcomyces mojavensis, and introducing the new genera and species Taxawa tesnikishii.</title>
        <authorList>
            <person name="Kurbessoian T."/>
            <person name="Stajich J.E."/>
        </authorList>
    </citation>
    <scope>NUCLEOTIDE SEQUENCE</scope>
    <source>
        <strain evidence="2">TK_35</strain>
    </source>
</reference>
<accession>A0AA38Y079</accession>
<gene>
    <name evidence="2" type="ORF">H2204_008324</name>
</gene>
<evidence type="ECO:0000313" key="2">
    <source>
        <dbReference type="EMBL" id="KAJ9631239.1"/>
    </source>
</evidence>
<dbReference type="Proteomes" id="UP001172681">
    <property type="component" value="Unassembled WGS sequence"/>
</dbReference>
<keyword evidence="3" id="KW-1185">Reference proteome</keyword>